<dbReference type="PANTHER" id="PTHR48207">
    <property type="entry name" value="SUCCINATE--HYDROXYMETHYLGLUTARATE COA-TRANSFERASE"/>
    <property type="match status" value="1"/>
</dbReference>
<proteinExistence type="predicted"/>
<evidence type="ECO:0000313" key="3">
    <source>
        <dbReference type="Proteomes" id="UP000006772"/>
    </source>
</evidence>
<dbReference type="RefSeq" id="WP_006462965.1">
    <property type="nucleotide sequence ID" value="NZ_AEEC02000009.1"/>
</dbReference>
<sequence>MAGPLSHIKVLDLSRILAGPWSGQILADLGADVIKVERPRVGDDTRSWGPPFLRDAEGNETREAGYYLACNRGKRSITVDLNTAEGQRIIRDLAARSDILLENYKVGTLAKFGLDYASLKQINPGLIYCSVTGFGQTGPKADNAAYDFMIQAMGGLMSVTGERDDLPGGGPQKVGVPIVDLMTGMYTSVSVLAALARRAETGLGDYIDIGMLDVMVGSVANQGMNYLISGKTPQRAGNKHPNIQPQDVFACADGYVVLVVGNDGQFAKFCQVIGQAGWPADERFATNGNRVRNKDVLLPMITDVLKTRGMQEWAALLDAAGVPCSPINTIPQVFEDEQVKHREMLIQIPHPTAGSVPQIRSPMRFADAALRFDKAPPLLGQHTDEVLTELGFDAAQIAAWNDAGVI</sequence>
<evidence type="ECO:0000313" key="2">
    <source>
        <dbReference type="EMBL" id="EOA05251.1"/>
    </source>
</evidence>
<dbReference type="InterPro" id="IPR050483">
    <property type="entry name" value="CoA-transferase_III_domain"/>
</dbReference>
<dbReference type="SUPFAM" id="SSF89796">
    <property type="entry name" value="CoA-transferase family III (CaiB/BaiF)"/>
    <property type="match status" value="1"/>
</dbReference>
<dbReference type="PANTHER" id="PTHR48207:SF3">
    <property type="entry name" value="SUCCINATE--HYDROXYMETHYLGLUTARATE COA-TRANSFERASE"/>
    <property type="match status" value="1"/>
</dbReference>
<dbReference type="InterPro" id="IPR003673">
    <property type="entry name" value="CoA-Trfase_fam_III"/>
</dbReference>
<gene>
    <name evidence="2" type="ORF">HFRIS_008916</name>
</gene>
<dbReference type="Proteomes" id="UP000006772">
    <property type="component" value="Unassembled WGS sequence"/>
</dbReference>
<keyword evidence="1" id="KW-0808">Transferase</keyword>
<dbReference type="Gene3D" id="3.30.1540.10">
    <property type="entry name" value="formyl-coa transferase, domain 3"/>
    <property type="match status" value="1"/>
</dbReference>
<dbReference type="Pfam" id="PF02515">
    <property type="entry name" value="CoA_transf_3"/>
    <property type="match status" value="1"/>
</dbReference>
<dbReference type="AlphaFoldDB" id="A0AAI9IFN4"/>
<reference evidence="2 3" key="1">
    <citation type="journal article" date="2013" name="Front. Microbiol.">
        <title>The genome of the endophytic bacterium H. frisingense GSF30(T) identifies diverse strategies in the Herbaspirillum genus to interact with plants.</title>
        <authorList>
            <person name="Straub D."/>
            <person name="Rothballer M."/>
            <person name="Hartmann A."/>
            <person name="Ludewig U."/>
        </authorList>
    </citation>
    <scope>NUCLEOTIDE SEQUENCE [LARGE SCALE GENOMIC DNA]</scope>
    <source>
        <strain evidence="2 3">GSF30</strain>
    </source>
</reference>
<dbReference type="InterPro" id="IPR023606">
    <property type="entry name" value="CoA-Trfase_III_dom_1_sf"/>
</dbReference>
<accession>A0AAI9IFN4</accession>
<organism evidence="2 3">
    <name type="scientific">Herbaspirillum frisingense GSF30</name>
    <dbReference type="NCBI Taxonomy" id="864073"/>
    <lineage>
        <taxon>Bacteria</taxon>
        <taxon>Pseudomonadati</taxon>
        <taxon>Pseudomonadota</taxon>
        <taxon>Betaproteobacteria</taxon>
        <taxon>Burkholderiales</taxon>
        <taxon>Oxalobacteraceae</taxon>
        <taxon>Herbaspirillum</taxon>
    </lineage>
</organism>
<protein>
    <submittedName>
        <fullName evidence="2">L-carnitine dehydratase/bile acid-inducible protein F</fullName>
    </submittedName>
</protein>
<dbReference type="EMBL" id="AEEC02000009">
    <property type="protein sequence ID" value="EOA05251.1"/>
    <property type="molecule type" value="Genomic_DNA"/>
</dbReference>
<evidence type="ECO:0000256" key="1">
    <source>
        <dbReference type="ARBA" id="ARBA00022679"/>
    </source>
</evidence>
<comment type="caution">
    <text evidence="2">The sequence shown here is derived from an EMBL/GenBank/DDBJ whole genome shotgun (WGS) entry which is preliminary data.</text>
</comment>
<dbReference type="InterPro" id="IPR044855">
    <property type="entry name" value="CoA-Trfase_III_dom3_sf"/>
</dbReference>
<dbReference type="GO" id="GO:0008410">
    <property type="term" value="F:CoA-transferase activity"/>
    <property type="evidence" value="ECO:0007669"/>
    <property type="project" value="TreeGrafter"/>
</dbReference>
<dbReference type="Gene3D" id="3.40.50.10540">
    <property type="entry name" value="Crotonobetainyl-coa:carnitine coa-transferase, domain 1"/>
    <property type="match status" value="1"/>
</dbReference>
<name>A0AAI9IFN4_9BURK</name>